<evidence type="ECO:0000313" key="1">
    <source>
        <dbReference type="EMBL" id="MPC20127.1"/>
    </source>
</evidence>
<name>A0A5B7DG35_PORTR</name>
<reference evidence="1 2" key="1">
    <citation type="submission" date="2019-05" db="EMBL/GenBank/DDBJ databases">
        <title>Another draft genome of Portunus trituberculatus and its Hox gene families provides insights of decapod evolution.</title>
        <authorList>
            <person name="Jeong J.-H."/>
            <person name="Song I."/>
            <person name="Kim S."/>
            <person name="Choi T."/>
            <person name="Kim D."/>
            <person name="Ryu S."/>
            <person name="Kim W."/>
        </authorList>
    </citation>
    <scope>NUCLEOTIDE SEQUENCE [LARGE SCALE GENOMIC DNA]</scope>
    <source>
        <tissue evidence="1">Muscle</tissue>
    </source>
</reference>
<accession>A0A5B7DG35</accession>
<keyword evidence="2" id="KW-1185">Reference proteome</keyword>
<dbReference type="AlphaFoldDB" id="A0A5B7DG35"/>
<protein>
    <submittedName>
        <fullName evidence="1">Uncharacterized protein</fullName>
    </submittedName>
</protein>
<sequence length="131" mass="14304">MPTLTQTKPVVTSPRTSVVDLVTSAVMQPKITPINRPPNTTTPNATTASTYCHPVTSSMAMKDVTVLYTTTVMPSSQVTSAVQADFWSKRNSQHLLPHLSLNTPLSHTLPGQFRLTWAARSHTHRNKGPSL</sequence>
<proteinExistence type="predicted"/>
<gene>
    <name evidence="1" type="ORF">E2C01_013058</name>
</gene>
<dbReference type="EMBL" id="VSRR010000838">
    <property type="protein sequence ID" value="MPC20127.1"/>
    <property type="molecule type" value="Genomic_DNA"/>
</dbReference>
<evidence type="ECO:0000313" key="2">
    <source>
        <dbReference type="Proteomes" id="UP000324222"/>
    </source>
</evidence>
<comment type="caution">
    <text evidence="1">The sequence shown here is derived from an EMBL/GenBank/DDBJ whole genome shotgun (WGS) entry which is preliminary data.</text>
</comment>
<dbReference type="Proteomes" id="UP000324222">
    <property type="component" value="Unassembled WGS sequence"/>
</dbReference>
<organism evidence="1 2">
    <name type="scientific">Portunus trituberculatus</name>
    <name type="common">Swimming crab</name>
    <name type="synonym">Neptunus trituberculatus</name>
    <dbReference type="NCBI Taxonomy" id="210409"/>
    <lineage>
        <taxon>Eukaryota</taxon>
        <taxon>Metazoa</taxon>
        <taxon>Ecdysozoa</taxon>
        <taxon>Arthropoda</taxon>
        <taxon>Crustacea</taxon>
        <taxon>Multicrustacea</taxon>
        <taxon>Malacostraca</taxon>
        <taxon>Eumalacostraca</taxon>
        <taxon>Eucarida</taxon>
        <taxon>Decapoda</taxon>
        <taxon>Pleocyemata</taxon>
        <taxon>Brachyura</taxon>
        <taxon>Eubrachyura</taxon>
        <taxon>Portunoidea</taxon>
        <taxon>Portunidae</taxon>
        <taxon>Portuninae</taxon>
        <taxon>Portunus</taxon>
    </lineage>
</organism>